<accession>A0ABT4RCW7</accession>
<dbReference type="InterPro" id="IPR037523">
    <property type="entry name" value="VOC_core"/>
</dbReference>
<dbReference type="Gene3D" id="3.10.180.10">
    <property type="entry name" value="2,3-Dihydroxybiphenyl 1,2-Dioxygenase, domain 1"/>
    <property type="match status" value="2"/>
</dbReference>
<organism evidence="2 3">
    <name type="scientific">Solirubrobacter deserti</name>
    <dbReference type="NCBI Taxonomy" id="2282478"/>
    <lineage>
        <taxon>Bacteria</taxon>
        <taxon>Bacillati</taxon>
        <taxon>Actinomycetota</taxon>
        <taxon>Thermoleophilia</taxon>
        <taxon>Solirubrobacterales</taxon>
        <taxon>Solirubrobacteraceae</taxon>
        <taxon>Solirubrobacter</taxon>
    </lineage>
</organism>
<dbReference type="Pfam" id="PF00903">
    <property type="entry name" value="Glyoxalase"/>
    <property type="match status" value="2"/>
</dbReference>
<dbReference type="RefSeq" id="WP_202955473.1">
    <property type="nucleotide sequence ID" value="NZ_JAPCID010000003.1"/>
</dbReference>
<dbReference type="EMBL" id="JAPCID010000003">
    <property type="protein sequence ID" value="MDA0136374.1"/>
    <property type="molecule type" value="Genomic_DNA"/>
</dbReference>
<dbReference type="SUPFAM" id="SSF54593">
    <property type="entry name" value="Glyoxalase/Bleomycin resistance protein/Dihydroxybiphenyl dioxygenase"/>
    <property type="match status" value="1"/>
</dbReference>
<comment type="caution">
    <text evidence="2">The sequence shown here is derived from an EMBL/GenBank/DDBJ whole genome shotgun (WGS) entry which is preliminary data.</text>
</comment>
<proteinExistence type="predicted"/>
<dbReference type="CDD" id="cd07247">
    <property type="entry name" value="SgaA_N_like"/>
    <property type="match status" value="2"/>
</dbReference>
<sequence length="250" mass="26718">MGDRTSYAPGTVSWAELVTSDAEAAKGFYTDLFGWTYDDRPVGEDMVYSMAQLEGKSVAALYRADEHPHWNCYVTVESVEDTCARVADLGGSVIGDPFDVMTAGRSAVISDPSGAVFFLWEPGDNIGAYYVNAPGAMAWNDLVTPDPDAAAAFYGALFGWTFQEIPGAQGYRSIQNGEAKNGGVFPMEGARPGWIPYFGHEDVDGVVARVDELGVRIVAGPIEVPGGKFAILTDPQGAAFGVLQSDDYDD</sequence>
<gene>
    <name evidence="2" type="ORF">OJ962_02620</name>
</gene>
<dbReference type="PROSITE" id="PS51819">
    <property type="entry name" value="VOC"/>
    <property type="match status" value="2"/>
</dbReference>
<evidence type="ECO:0000313" key="3">
    <source>
        <dbReference type="Proteomes" id="UP001147700"/>
    </source>
</evidence>
<dbReference type="InterPro" id="IPR052164">
    <property type="entry name" value="Anthracycline_SecMetBiosynth"/>
</dbReference>
<evidence type="ECO:0000313" key="2">
    <source>
        <dbReference type="EMBL" id="MDA0136374.1"/>
    </source>
</evidence>
<dbReference type="PANTHER" id="PTHR33993">
    <property type="entry name" value="GLYOXALASE-RELATED"/>
    <property type="match status" value="1"/>
</dbReference>
<dbReference type="InterPro" id="IPR004360">
    <property type="entry name" value="Glyas_Fos-R_dOase_dom"/>
</dbReference>
<feature type="domain" description="VOC" evidence="1">
    <location>
        <begin position="11"/>
        <end position="122"/>
    </location>
</feature>
<dbReference type="PANTHER" id="PTHR33993:SF14">
    <property type="entry name" value="GB|AAF24581.1"/>
    <property type="match status" value="1"/>
</dbReference>
<protein>
    <submittedName>
        <fullName evidence="2">VOC family protein</fullName>
    </submittedName>
</protein>
<name>A0ABT4RCW7_9ACTN</name>
<evidence type="ECO:0000259" key="1">
    <source>
        <dbReference type="PROSITE" id="PS51819"/>
    </source>
</evidence>
<feature type="domain" description="VOC" evidence="1">
    <location>
        <begin position="136"/>
        <end position="245"/>
    </location>
</feature>
<dbReference type="Proteomes" id="UP001147700">
    <property type="component" value="Unassembled WGS sequence"/>
</dbReference>
<dbReference type="InterPro" id="IPR029068">
    <property type="entry name" value="Glyas_Bleomycin-R_OHBP_Dase"/>
</dbReference>
<reference evidence="2" key="1">
    <citation type="submission" date="2022-10" db="EMBL/GenBank/DDBJ databases">
        <title>The WGS of Solirubrobacter sp. CPCC 204708.</title>
        <authorList>
            <person name="Jiang Z."/>
        </authorList>
    </citation>
    <scope>NUCLEOTIDE SEQUENCE</scope>
    <source>
        <strain evidence="2">CPCC 204708</strain>
    </source>
</reference>
<keyword evidence="3" id="KW-1185">Reference proteome</keyword>